<dbReference type="AlphaFoldDB" id="A0A545AKG2"/>
<comment type="caution">
    <text evidence="2">The sequence shown here is derived from an EMBL/GenBank/DDBJ whole genome shotgun (WGS) entry which is preliminary data.</text>
</comment>
<sequence length="102" mass="11091">MELILLVLLPLPLGFLVRSRAAAFVAYIAVHSFVFTFQSTSLTLEWVRGSTAAFSADGATPWPYLIVNAVIYGIGLGLVALGAWLRQRRETRRTTPVDLAAG</sequence>
<gene>
    <name evidence="2" type="ORF">FL583_30405</name>
</gene>
<proteinExistence type="predicted"/>
<reference evidence="2 3" key="1">
    <citation type="submission" date="2019-07" db="EMBL/GenBank/DDBJ databases">
        <title>Cryptosporangium phraense sp. nov., isolated from plant litter.</title>
        <authorList>
            <person name="Suriyachadkun C."/>
        </authorList>
    </citation>
    <scope>NUCLEOTIDE SEQUENCE [LARGE SCALE GENOMIC DNA]</scope>
    <source>
        <strain evidence="2 3">A-T 5661</strain>
    </source>
</reference>
<keyword evidence="1" id="KW-0812">Transmembrane</keyword>
<keyword evidence="3" id="KW-1185">Reference proteome</keyword>
<keyword evidence="1" id="KW-1133">Transmembrane helix</keyword>
<keyword evidence="1" id="KW-0472">Membrane</keyword>
<dbReference type="InParanoid" id="A0A545AKG2"/>
<dbReference type="EMBL" id="VIRS01000028">
    <property type="protein sequence ID" value="TQS41235.1"/>
    <property type="molecule type" value="Genomic_DNA"/>
</dbReference>
<accession>A0A545AKG2</accession>
<dbReference type="RefSeq" id="WP_142708304.1">
    <property type="nucleotide sequence ID" value="NZ_VIRS01000028.1"/>
</dbReference>
<dbReference type="OrthoDB" id="4838646at2"/>
<dbReference type="Proteomes" id="UP000317982">
    <property type="component" value="Unassembled WGS sequence"/>
</dbReference>
<feature type="transmembrane region" description="Helical" evidence="1">
    <location>
        <begin position="64"/>
        <end position="85"/>
    </location>
</feature>
<organism evidence="2 3">
    <name type="scientific">Cryptosporangium phraense</name>
    <dbReference type="NCBI Taxonomy" id="2593070"/>
    <lineage>
        <taxon>Bacteria</taxon>
        <taxon>Bacillati</taxon>
        <taxon>Actinomycetota</taxon>
        <taxon>Actinomycetes</taxon>
        <taxon>Cryptosporangiales</taxon>
        <taxon>Cryptosporangiaceae</taxon>
        <taxon>Cryptosporangium</taxon>
    </lineage>
</organism>
<evidence type="ECO:0000256" key="1">
    <source>
        <dbReference type="SAM" id="Phobius"/>
    </source>
</evidence>
<evidence type="ECO:0000313" key="3">
    <source>
        <dbReference type="Proteomes" id="UP000317982"/>
    </source>
</evidence>
<protein>
    <submittedName>
        <fullName evidence="2">Uncharacterized protein</fullName>
    </submittedName>
</protein>
<name>A0A545AKG2_9ACTN</name>
<evidence type="ECO:0000313" key="2">
    <source>
        <dbReference type="EMBL" id="TQS41235.1"/>
    </source>
</evidence>